<dbReference type="Proteomes" id="UP000594261">
    <property type="component" value="Chromosome 9"/>
</dbReference>
<dbReference type="EnsemblPlants" id="QL09p013714:mrna">
    <property type="protein sequence ID" value="QL09p013714:mrna"/>
    <property type="gene ID" value="QL09p013714"/>
</dbReference>
<protein>
    <submittedName>
        <fullName evidence="1">Uncharacterized protein</fullName>
    </submittedName>
</protein>
<reference evidence="1 2" key="1">
    <citation type="journal article" date="2016" name="G3 (Bethesda)">
        <title>First Draft Assembly and Annotation of the Genome of a California Endemic Oak Quercus lobata Nee (Fagaceae).</title>
        <authorList>
            <person name="Sork V.L."/>
            <person name="Fitz-Gibbon S.T."/>
            <person name="Puiu D."/>
            <person name="Crepeau M."/>
            <person name="Gugger P.F."/>
            <person name="Sherman R."/>
            <person name="Stevens K."/>
            <person name="Langley C.H."/>
            <person name="Pellegrini M."/>
            <person name="Salzberg S.L."/>
        </authorList>
    </citation>
    <scope>NUCLEOTIDE SEQUENCE [LARGE SCALE GENOMIC DNA]</scope>
    <source>
        <strain evidence="1 2">cv. SW786</strain>
    </source>
</reference>
<sequence length="109" mass="12627">MNYTFECFRKGAEVPEIEWCEPGEKAVMQVLMGSKNGFLTKRLKVVNGINDGLIYLLPVILKAVDTFLEELIVRRKLADNFGFYEHHYDSLQGAWEWARKTLMDHASDE</sequence>
<evidence type="ECO:0000313" key="2">
    <source>
        <dbReference type="Proteomes" id="UP000594261"/>
    </source>
</evidence>
<dbReference type="PANTHER" id="PTHR10211">
    <property type="entry name" value="DEOXYRIBODIPYRIMIDINE PHOTOLYASE"/>
    <property type="match status" value="1"/>
</dbReference>
<evidence type="ECO:0000313" key="1">
    <source>
        <dbReference type="EnsemblPlants" id="QL09p013714:mrna"/>
    </source>
</evidence>
<dbReference type="Gramene" id="QL09p013714:mrna">
    <property type="protein sequence ID" value="QL09p013714:mrna"/>
    <property type="gene ID" value="QL09p013714"/>
</dbReference>
<dbReference type="InterPro" id="IPR052219">
    <property type="entry name" value="Photolyase_Class-2"/>
</dbReference>
<dbReference type="GO" id="GO:0003904">
    <property type="term" value="F:deoxyribodipyrimidine photo-lyase activity"/>
    <property type="evidence" value="ECO:0007669"/>
    <property type="project" value="TreeGrafter"/>
</dbReference>
<dbReference type="EMBL" id="LRBV02000009">
    <property type="status" value="NOT_ANNOTATED_CDS"/>
    <property type="molecule type" value="Genomic_DNA"/>
</dbReference>
<organism evidence="1 2">
    <name type="scientific">Quercus lobata</name>
    <name type="common">Valley oak</name>
    <dbReference type="NCBI Taxonomy" id="97700"/>
    <lineage>
        <taxon>Eukaryota</taxon>
        <taxon>Viridiplantae</taxon>
        <taxon>Streptophyta</taxon>
        <taxon>Embryophyta</taxon>
        <taxon>Tracheophyta</taxon>
        <taxon>Spermatophyta</taxon>
        <taxon>Magnoliopsida</taxon>
        <taxon>eudicotyledons</taxon>
        <taxon>Gunneridae</taxon>
        <taxon>Pentapetalae</taxon>
        <taxon>rosids</taxon>
        <taxon>fabids</taxon>
        <taxon>Fagales</taxon>
        <taxon>Fagaceae</taxon>
        <taxon>Quercus</taxon>
    </lineage>
</organism>
<dbReference type="InterPro" id="IPR036134">
    <property type="entry name" value="Crypto/Photolyase_FAD-like_sf"/>
</dbReference>
<dbReference type="AlphaFoldDB" id="A0A7N2MI09"/>
<name>A0A7N2MI09_QUELO</name>
<dbReference type="InParanoid" id="A0A7N2MI09"/>
<reference evidence="1" key="2">
    <citation type="submission" date="2021-01" db="UniProtKB">
        <authorList>
            <consortium name="EnsemblPlants"/>
        </authorList>
    </citation>
    <scope>IDENTIFICATION</scope>
</reference>
<accession>A0A7N2MI09</accession>
<keyword evidence="2" id="KW-1185">Reference proteome</keyword>
<dbReference type="PANTHER" id="PTHR10211:SF0">
    <property type="entry name" value="DEOXYRIBODIPYRIMIDINE PHOTO-LYASE"/>
    <property type="match status" value="1"/>
</dbReference>
<dbReference type="SUPFAM" id="SSF48173">
    <property type="entry name" value="Cryptochrome/photolyase FAD-binding domain"/>
    <property type="match status" value="1"/>
</dbReference>
<proteinExistence type="predicted"/>
<dbReference type="GO" id="GO:0000719">
    <property type="term" value="P:photoreactive repair"/>
    <property type="evidence" value="ECO:0007669"/>
    <property type="project" value="TreeGrafter"/>
</dbReference>